<comment type="caution">
    <text evidence="1">The sequence shown here is derived from an EMBL/GenBank/DDBJ whole genome shotgun (WGS) entry which is preliminary data.</text>
</comment>
<dbReference type="EMBL" id="AGUD01000199">
    <property type="protein sequence ID" value="EHN10869.1"/>
    <property type="molecule type" value="Genomic_DNA"/>
</dbReference>
<sequence length="69" mass="7727">MTRDYWPRILGRLRPRIVVPSHFDDVFRPLDGPMGFSKGVQLAALPDEIAAVSREIELASLPLLEPRSG</sequence>
<keyword evidence="2" id="KW-1185">Reference proteome</keyword>
<name>H0E640_9ACTN</name>
<dbReference type="RefSeq" id="WP_007575047.1">
    <property type="nucleotide sequence ID" value="NZ_AGUD01000199.1"/>
</dbReference>
<dbReference type="Proteomes" id="UP000005143">
    <property type="component" value="Unassembled WGS sequence"/>
</dbReference>
<accession>H0E640</accession>
<dbReference type="OrthoDB" id="9789133at2"/>
<protein>
    <submittedName>
        <fullName evidence="1">Uncharacterized protein</fullName>
    </submittedName>
</protein>
<gene>
    <name evidence="1" type="ORF">PAI11_22900</name>
</gene>
<reference evidence="1 2" key="1">
    <citation type="journal article" date="2013" name="Biodegradation">
        <title>Quantitative proteomic analysis of ibuprofen-degrading Patulibacter sp. strain I11.</title>
        <authorList>
            <person name="Almeida B."/>
            <person name="Kjeldal H."/>
            <person name="Lolas I."/>
            <person name="Knudsen A.D."/>
            <person name="Carvalho G."/>
            <person name="Nielsen K.L."/>
            <person name="Barreto Crespo M.T."/>
            <person name="Stensballe A."/>
            <person name="Nielsen J.L."/>
        </authorList>
    </citation>
    <scope>NUCLEOTIDE SEQUENCE [LARGE SCALE GENOMIC DNA]</scope>
    <source>
        <strain evidence="1 2">I11</strain>
    </source>
</reference>
<evidence type="ECO:0000313" key="2">
    <source>
        <dbReference type="Proteomes" id="UP000005143"/>
    </source>
</evidence>
<dbReference type="AlphaFoldDB" id="H0E640"/>
<proteinExistence type="predicted"/>
<organism evidence="1 2">
    <name type="scientific">Patulibacter medicamentivorans</name>
    <dbReference type="NCBI Taxonomy" id="1097667"/>
    <lineage>
        <taxon>Bacteria</taxon>
        <taxon>Bacillati</taxon>
        <taxon>Actinomycetota</taxon>
        <taxon>Thermoleophilia</taxon>
        <taxon>Solirubrobacterales</taxon>
        <taxon>Patulibacteraceae</taxon>
        <taxon>Patulibacter</taxon>
    </lineage>
</organism>
<evidence type="ECO:0000313" key="1">
    <source>
        <dbReference type="EMBL" id="EHN10869.1"/>
    </source>
</evidence>